<dbReference type="InterPro" id="IPR000182">
    <property type="entry name" value="GNAT_dom"/>
</dbReference>
<gene>
    <name evidence="4" type="ORF">DPM33_31350</name>
</gene>
<dbReference type="OrthoDB" id="9787920at2"/>
<reference evidence="4 5" key="2">
    <citation type="submission" date="2018-07" db="EMBL/GenBank/DDBJ databases">
        <title>Diversity of Mesorhizobium strains in Brazil.</title>
        <authorList>
            <person name="Helene L.C.F."/>
            <person name="Dall'Agnol R."/>
            <person name="Delamuta J.R.M."/>
            <person name="Hungria M."/>
        </authorList>
    </citation>
    <scope>NUCLEOTIDE SEQUENCE [LARGE SCALE GENOMIC DNA]</scope>
    <source>
        <strain evidence="4 5">AC99b</strain>
    </source>
</reference>
<dbReference type="PROSITE" id="PS51186">
    <property type="entry name" value="GNAT"/>
    <property type="match status" value="1"/>
</dbReference>
<dbReference type="SUPFAM" id="SSF55729">
    <property type="entry name" value="Acyl-CoA N-acyltransferases (Nat)"/>
    <property type="match status" value="1"/>
</dbReference>
<evidence type="ECO:0000259" key="3">
    <source>
        <dbReference type="PROSITE" id="PS51186"/>
    </source>
</evidence>
<dbReference type="Gene3D" id="3.40.630.30">
    <property type="match status" value="1"/>
</dbReference>
<keyword evidence="1 4" id="KW-0808">Transferase</keyword>
<dbReference type="PANTHER" id="PTHR43877:SF2">
    <property type="entry name" value="AMINOALKYLPHOSPHONATE N-ACETYLTRANSFERASE-RELATED"/>
    <property type="match status" value="1"/>
</dbReference>
<accession>A0A330HA82</accession>
<dbReference type="InterPro" id="IPR016181">
    <property type="entry name" value="Acyl_CoA_acyltransferase"/>
</dbReference>
<evidence type="ECO:0000313" key="5">
    <source>
        <dbReference type="Proteomes" id="UP000251558"/>
    </source>
</evidence>
<comment type="caution">
    <text evidence="4">The sequence shown here is derived from an EMBL/GenBank/DDBJ whole genome shotgun (WGS) entry which is preliminary data.</text>
</comment>
<dbReference type="Pfam" id="PF00583">
    <property type="entry name" value="Acetyltransf_1"/>
    <property type="match status" value="1"/>
</dbReference>
<dbReference type="InterPro" id="IPR050832">
    <property type="entry name" value="Bact_Acetyltransf"/>
</dbReference>
<protein>
    <submittedName>
        <fullName evidence="4">N-acetyltransferase</fullName>
    </submittedName>
</protein>
<dbReference type="CDD" id="cd04301">
    <property type="entry name" value="NAT_SF"/>
    <property type="match status" value="1"/>
</dbReference>
<dbReference type="PANTHER" id="PTHR43877">
    <property type="entry name" value="AMINOALKYLPHOSPHONATE N-ACETYLTRANSFERASE-RELATED-RELATED"/>
    <property type="match status" value="1"/>
</dbReference>
<evidence type="ECO:0000256" key="2">
    <source>
        <dbReference type="ARBA" id="ARBA00023315"/>
    </source>
</evidence>
<dbReference type="AlphaFoldDB" id="A0A330HA82"/>
<organism evidence="4 5">
    <name type="scientific">Mesorhizobium hawassense</name>
    <dbReference type="NCBI Taxonomy" id="1209954"/>
    <lineage>
        <taxon>Bacteria</taxon>
        <taxon>Pseudomonadati</taxon>
        <taxon>Pseudomonadota</taxon>
        <taxon>Alphaproteobacteria</taxon>
        <taxon>Hyphomicrobiales</taxon>
        <taxon>Phyllobacteriaceae</taxon>
        <taxon>Mesorhizobium</taxon>
    </lineage>
</organism>
<name>A0A330HA82_9HYPH</name>
<dbReference type="EMBL" id="QMBP01000023">
    <property type="protein sequence ID" value="RAZ84618.1"/>
    <property type="molecule type" value="Genomic_DNA"/>
</dbReference>
<dbReference type="GO" id="GO:0016747">
    <property type="term" value="F:acyltransferase activity, transferring groups other than amino-acyl groups"/>
    <property type="evidence" value="ECO:0007669"/>
    <property type="project" value="InterPro"/>
</dbReference>
<evidence type="ECO:0000313" key="4">
    <source>
        <dbReference type="EMBL" id="RAZ84618.1"/>
    </source>
</evidence>
<feature type="domain" description="N-acetyltransferase" evidence="3">
    <location>
        <begin position="1"/>
        <end position="140"/>
    </location>
</feature>
<evidence type="ECO:0000256" key="1">
    <source>
        <dbReference type="ARBA" id="ARBA00022679"/>
    </source>
</evidence>
<keyword evidence="5" id="KW-1185">Reference proteome</keyword>
<proteinExistence type="predicted"/>
<keyword evidence="2" id="KW-0012">Acyltransferase</keyword>
<reference evidence="5" key="1">
    <citation type="submission" date="2018-06" db="EMBL/GenBank/DDBJ databases">
        <authorList>
            <person name="Helene L.C."/>
            <person name="Dall'Agnol R."/>
            <person name="Delamuta J.R."/>
            <person name="Hungria M."/>
        </authorList>
    </citation>
    <scope>NUCLEOTIDE SEQUENCE [LARGE SCALE GENOMIC DNA]</scope>
    <source>
        <strain evidence="5">AC99b</strain>
    </source>
</reference>
<dbReference type="Proteomes" id="UP000251558">
    <property type="component" value="Unassembled WGS sequence"/>
</dbReference>
<sequence>MVPLLQAEHDLAPAEPNAIEERLNGDNRRLTGCDDDRGLVFLLRDTAGHPIGIAAGYSWAGIAELKLMWVDEACRGLGHGKRLLDAFVAEAAARSARRIWVATHDFQAPGLYEKAGFERVGEFAGWPEGHSNIILCRTVAVRRPCPAAASAPGGFQAKPA</sequence>